<gene>
    <name evidence="7" type="ORF">GCM10009039_16790</name>
</gene>
<feature type="transmembrane region" description="Helical" evidence="5">
    <location>
        <begin position="98"/>
        <end position="120"/>
    </location>
</feature>
<feature type="transmembrane region" description="Helical" evidence="5">
    <location>
        <begin position="218"/>
        <end position="239"/>
    </location>
</feature>
<dbReference type="InterPro" id="IPR050638">
    <property type="entry name" value="AA-Vitamin_Transporters"/>
</dbReference>
<dbReference type="InterPro" id="IPR037185">
    <property type="entry name" value="EmrE-like"/>
</dbReference>
<dbReference type="SUPFAM" id="SSF103481">
    <property type="entry name" value="Multidrug resistance efflux transporter EmrE"/>
    <property type="match status" value="2"/>
</dbReference>
<evidence type="ECO:0000256" key="3">
    <source>
        <dbReference type="ARBA" id="ARBA00022989"/>
    </source>
</evidence>
<evidence type="ECO:0000256" key="2">
    <source>
        <dbReference type="ARBA" id="ARBA00022692"/>
    </source>
</evidence>
<keyword evidence="8" id="KW-1185">Reference proteome</keyword>
<dbReference type="GO" id="GO:0016020">
    <property type="term" value="C:membrane"/>
    <property type="evidence" value="ECO:0007669"/>
    <property type="project" value="UniProtKB-SubCell"/>
</dbReference>
<evidence type="ECO:0000256" key="4">
    <source>
        <dbReference type="ARBA" id="ARBA00023136"/>
    </source>
</evidence>
<accession>A0A830F3K9</accession>
<comment type="caution">
    <text evidence="7">The sequence shown here is derived from an EMBL/GenBank/DDBJ whole genome shotgun (WGS) entry which is preliminary data.</text>
</comment>
<feature type="transmembrane region" description="Helical" evidence="5">
    <location>
        <begin position="188"/>
        <end position="206"/>
    </location>
</feature>
<dbReference type="Proteomes" id="UP000607197">
    <property type="component" value="Unassembled WGS sequence"/>
</dbReference>
<keyword evidence="4 5" id="KW-0472">Membrane</keyword>
<dbReference type="OrthoDB" id="17861at2157"/>
<dbReference type="AlphaFoldDB" id="A0A830F3K9"/>
<comment type="subcellular location">
    <subcellularLocation>
        <location evidence="1">Membrane</location>
        <topology evidence="1">Multi-pass membrane protein</topology>
    </subcellularLocation>
</comment>
<evidence type="ECO:0000259" key="6">
    <source>
        <dbReference type="Pfam" id="PF00892"/>
    </source>
</evidence>
<proteinExistence type="predicted"/>
<feature type="transmembrane region" description="Helical" evidence="5">
    <location>
        <begin position="71"/>
        <end position="92"/>
    </location>
</feature>
<dbReference type="RefSeq" id="WP_188977874.1">
    <property type="nucleotide sequence ID" value="NZ_BMPG01000002.1"/>
</dbReference>
<feature type="transmembrane region" description="Helical" evidence="5">
    <location>
        <begin position="36"/>
        <end position="56"/>
    </location>
</feature>
<dbReference type="EMBL" id="BMPG01000002">
    <property type="protein sequence ID" value="GGL59174.1"/>
    <property type="molecule type" value="Genomic_DNA"/>
</dbReference>
<dbReference type="InterPro" id="IPR000620">
    <property type="entry name" value="EamA_dom"/>
</dbReference>
<feature type="transmembrane region" description="Helical" evidence="5">
    <location>
        <begin position="157"/>
        <end position="176"/>
    </location>
</feature>
<evidence type="ECO:0000256" key="1">
    <source>
        <dbReference type="ARBA" id="ARBA00004141"/>
    </source>
</evidence>
<sequence length="302" mass="30696">MSRSRYLAAALFAYVSLAWGGSFVAIKAGLDALPPLLFAAFRFDVGAAILLGIAFARTERGAFLPRTRGDVVDLLVSGGLIVAVNNGLLFVAQQHLTSGTAAIVYSLNPILSIGVASLLLPSDSLDAVEALGVLCGLVGVVIVANPEPNALLGADTLALGLVFVAAAAIALGSVVSRRVQPSIETAPGTAWAMVVGAVGLHAWAAASGETLADATMTPTVAGILLYLGLFATAFAYLAYFTLIRTAGPVRANLVSYTVPLVATVAGAALLGEPVTAATLLGFSVIVAGFVLLNRRQVVDALP</sequence>
<feature type="domain" description="EamA" evidence="6">
    <location>
        <begin position="158"/>
        <end position="293"/>
    </location>
</feature>
<reference evidence="7" key="2">
    <citation type="submission" date="2020-09" db="EMBL/GenBank/DDBJ databases">
        <authorList>
            <person name="Sun Q."/>
            <person name="Ohkuma M."/>
        </authorList>
    </citation>
    <scope>NUCLEOTIDE SEQUENCE</scope>
    <source>
        <strain evidence="7">JCM 19596</strain>
    </source>
</reference>
<protein>
    <submittedName>
        <fullName evidence="7">EamA family transporter</fullName>
    </submittedName>
</protein>
<feature type="transmembrane region" description="Helical" evidence="5">
    <location>
        <begin position="251"/>
        <end position="270"/>
    </location>
</feature>
<feature type="transmembrane region" description="Helical" evidence="5">
    <location>
        <begin position="127"/>
        <end position="145"/>
    </location>
</feature>
<feature type="domain" description="EamA" evidence="6">
    <location>
        <begin position="9"/>
        <end position="143"/>
    </location>
</feature>
<evidence type="ECO:0000256" key="5">
    <source>
        <dbReference type="SAM" id="Phobius"/>
    </source>
</evidence>
<dbReference type="Pfam" id="PF00892">
    <property type="entry name" value="EamA"/>
    <property type="match status" value="2"/>
</dbReference>
<dbReference type="PANTHER" id="PTHR32322">
    <property type="entry name" value="INNER MEMBRANE TRANSPORTER"/>
    <property type="match status" value="1"/>
</dbReference>
<keyword evidence="3 5" id="KW-1133">Transmembrane helix</keyword>
<evidence type="ECO:0000313" key="7">
    <source>
        <dbReference type="EMBL" id="GGL59174.1"/>
    </source>
</evidence>
<name>A0A830F3K9_9EURY</name>
<reference evidence="7" key="1">
    <citation type="journal article" date="2014" name="Int. J. Syst. Evol. Microbiol.">
        <title>Complete genome sequence of Corynebacterium casei LMG S-19264T (=DSM 44701T), isolated from a smear-ripened cheese.</title>
        <authorList>
            <consortium name="US DOE Joint Genome Institute (JGI-PGF)"/>
            <person name="Walter F."/>
            <person name="Albersmeier A."/>
            <person name="Kalinowski J."/>
            <person name="Ruckert C."/>
        </authorList>
    </citation>
    <scope>NUCLEOTIDE SEQUENCE</scope>
    <source>
        <strain evidence="7">JCM 19596</strain>
    </source>
</reference>
<dbReference type="PANTHER" id="PTHR32322:SF2">
    <property type="entry name" value="EAMA DOMAIN-CONTAINING PROTEIN"/>
    <property type="match status" value="1"/>
</dbReference>
<organism evidence="7 8">
    <name type="scientific">Halocalculus aciditolerans</name>
    <dbReference type="NCBI Taxonomy" id="1383812"/>
    <lineage>
        <taxon>Archaea</taxon>
        <taxon>Methanobacteriati</taxon>
        <taxon>Methanobacteriota</taxon>
        <taxon>Stenosarchaea group</taxon>
        <taxon>Halobacteria</taxon>
        <taxon>Halobacteriales</taxon>
        <taxon>Halobacteriaceae</taxon>
        <taxon>Halocalculus</taxon>
    </lineage>
</organism>
<feature type="transmembrane region" description="Helical" evidence="5">
    <location>
        <begin position="276"/>
        <end position="292"/>
    </location>
</feature>
<keyword evidence="2 5" id="KW-0812">Transmembrane</keyword>
<evidence type="ECO:0000313" key="8">
    <source>
        <dbReference type="Proteomes" id="UP000607197"/>
    </source>
</evidence>